<reference evidence="15 16" key="1">
    <citation type="submission" date="2022-09" db="EMBL/GenBank/DDBJ databases">
        <title>New species of Phenylobacterium.</title>
        <authorList>
            <person name="Mieszkin S."/>
        </authorList>
    </citation>
    <scope>NUCLEOTIDE SEQUENCE [LARGE SCALE GENOMIC DNA]</scope>
    <source>
        <strain evidence="15 16">HK31-G</strain>
    </source>
</reference>
<keyword evidence="8" id="KW-0016">Alginate biosynthesis</keyword>
<evidence type="ECO:0000256" key="6">
    <source>
        <dbReference type="ARBA" id="ARBA00022679"/>
    </source>
</evidence>
<evidence type="ECO:0000256" key="4">
    <source>
        <dbReference type="ARBA" id="ARBA00016084"/>
    </source>
</evidence>
<comment type="pathway">
    <text evidence="2">Glycan biosynthesis; alginate biosynthesis.</text>
</comment>
<evidence type="ECO:0000256" key="10">
    <source>
        <dbReference type="ARBA" id="ARBA00023136"/>
    </source>
</evidence>
<evidence type="ECO:0000256" key="9">
    <source>
        <dbReference type="ARBA" id="ARBA00022989"/>
    </source>
</evidence>
<dbReference type="Proteomes" id="UP001598130">
    <property type="component" value="Unassembled WGS sequence"/>
</dbReference>
<comment type="caution">
    <text evidence="15">The sequence shown here is derived from an EMBL/GenBank/DDBJ whole genome shotgun (WGS) entry which is preliminary data.</text>
</comment>
<evidence type="ECO:0000256" key="3">
    <source>
        <dbReference type="ARBA" id="ARBA00010323"/>
    </source>
</evidence>
<dbReference type="InterPro" id="IPR028362">
    <property type="entry name" value="AlgI"/>
</dbReference>
<comment type="similarity">
    <text evidence="3 13">Belongs to the membrane-bound acyltransferase family.</text>
</comment>
<dbReference type="EMBL" id="JAOTJD010000002">
    <property type="protein sequence ID" value="MFD3262641.1"/>
    <property type="molecule type" value="Genomic_DNA"/>
</dbReference>
<gene>
    <name evidence="15" type="ORF">OCL97_01550</name>
</gene>
<evidence type="ECO:0000256" key="14">
    <source>
        <dbReference type="SAM" id="Phobius"/>
    </source>
</evidence>
<dbReference type="PIRSF" id="PIRSF016636">
    <property type="entry name" value="AlgI_DltB"/>
    <property type="match status" value="1"/>
</dbReference>
<keyword evidence="5 13" id="KW-1003">Cell membrane</keyword>
<evidence type="ECO:0000256" key="13">
    <source>
        <dbReference type="PIRNR" id="PIRNR016636"/>
    </source>
</evidence>
<protein>
    <recommendedName>
        <fullName evidence="4">Probable alginate O-acetylase AlgI</fullName>
    </recommendedName>
    <alternativeName>
        <fullName evidence="12">Alginate biosynthesis protein AlgI</fullName>
    </alternativeName>
</protein>
<organism evidence="15 16">
    <name type="scientific">Phenylobacterium ferrooxidans</name>
    <dbReference type="NCBI Taxonomy" id="2982689"/>
    <lineage>
        <taxon>Bacteria</taxon>
        <taxon>Pseudomonadati</taxon>
        <taxon>Pseudomonadota</taxon>
        <taxon>Alphaproteobacteria</taxon>
        <taxon>Caulobacterales</taxon>
        <taxon>Caulobacteraceae</taxon>
        <taxon>Phenylobacterium</taxon>
    </lineage>
</organism>
<evidence type="ECO:0000256" key="11">
    <source>
        <dbReference type="ARBA" id="ARBA00023315"/>
    </source>
</evidence>
<dbReference type="RefSeq" id="WP_377366981.1">
    <property type="nucleotide sequence ID" value="NZ_JAOTJD010000002.1"/>
</dbReference>
<keyword evidence="10 13" id="KW-0472">Membrane</keyword>
<dbReference type="PANTHER" id="PTHR13285:SF23">
    <property type="entry name" value="TEICHOIC ACID D-ALANYLTRANSFERASE"/>
    <property type="match status" value="1"/>
</dbReference>
<dbReference type="Pfam" id="PF03062">
    <property type="entry name" value="MBOAT"/>
    <property type="match status" value="1"/>
</dbReference>
<keyword evidence="16" id="KW-1185">Reference proteome</keyword>
<evidence type="ECO:0000256" key="1">
    <source>
        <dbReference type="ARBA" id="ARBA00004651"/>
    </source>
</evidence>
<keyword evidence="6 13" id="KW-0808">Transferase</keyword>
<accession>A0ABW6CLM4</accession>
<comment type="subcellular location">
    <subcellularLocation>
        <location evidence="1">Cell membrane</location>
        <topology evidence="1">Multi-pass membrane protein</topology>
    </subcellularLocation>
</comment>
<evidence type="ECO:0000256" key="8">
    <source>
        <dbReference type="ARBA" id="ARBA00022841"/>
    </source>
</evidence>
<feature type="transmembrane region" description="Helical" evidence="14">
    <location>
        <begin position="250"/>
        <end position="268"/>
    </location>
</feature>
<keyword evidence="9 14" id="KW-1133">Transmembrane helix</keyword>
<feature type="transmembrane region" description="Helical" evidence="14">
    <location>
        <begin position="20"/>
        <end position="38"/>
    </location>
</feature>
<sequence>MADAPIAEFDRGPPSKTMLFASPTFLFVFLPLCLAAYFASPSIALKNAVLLTASLVFYAWGEPVFVVLMAAMTLANYAAALAIDARQGAARKGALALAVAINLGALTVFKYAGLIAVSLGLPDPQIPLPLGISFFTFHCLSYLIDTYRRRFPANRDVTQVALYIALFPQLIAGPIVRYKTIAKRLAHRRHSLGRASAGIRLFIIGLAQKLLIADPIAPLADAVFDHARAPGLIEAWLGAGAYALQIYFDFAAYSTMAIGLAVIFGFSLPRNFRTPYASASVTEFWRRWHISLSTWFRDYLYIPLGGNRGPAWKTWRNLIVVFLLCGLWHGAAWTFLLWGAWHGLFLVLERAGLGRLLARLPRPVGWAYALTAVTLGWVLFRAADMGRVVDLWTGMAGLRGLGGLQAQTHAALQPLHLWLVPLAGLLAVFGLPRVLSKVRGLAWVDTAGVALLLALCLLKVAWGAYSPFLYFRF</sequence>
<evidence type="ECO:0000256" key="5">
    <source>
        <dbReference type="ARBA" id="ARBA00022475"/>
    </source>
</evidence>
<evidence type="ECO:0000256" key="7">
    <source>
        <dbReference type="ARBA" id="ARBA00022692"/>
    </source>
</evidence>
<dbReference type="InterPro" id="IPR024194">
    <property type="entry name" value="Ac/AlaTfrase_AlgI/DltB"/>
</dbReference>
<keyword evidence="7 14" id="KW-0812">Transmembrane</keyword>
<feature type="transmembrane region" description="Helical" evidence="14">
    <location>
        <begin position="95"/>
        <end position="120"/>
    </location>
</feature>
<name>A0ABW6CLM4_9CAUL</name>
<evidence type="ECO:0000313" key="16">
    <source>
        <dbReference type="Proteomes" id="UP001598130"/>
    </source>
</evidence>
<keyword evidence="11 13" id="KW-0012">Acyltransferase</keyword>
<dbReference type="InterPro" id="IPR051085">
    <property type="entry name" value="MB_O-acyltransferase"/>
</dbReference>
<feature type="transmembrane region" description="Helical" evidence="14">
    <location>
        <begin position="157"/>
        <end position="176"/>
    </location>
</feature>
<evidence type="ECO:0000256" key="12">
    <source>
        <dbReference type="ARBA" id="ARBA00031030"/>
    </source>
</evidence>
<evidence type="ECO:0000313" key="15">
    <source>
        <dbReference type="EMBL" id="MFD3262641.1"/>
    </source>
</evidence>
<dbReference type="InterPro" id="IPR004299">
    <property type="entry name" value="MBOAT_fam"/>
</dbReference>
<feature type="transmembrane region" description="Helical" evidence="14">
    <location>
        <begin position="126"/>
        <end position="145"/>
    </location>
</feature>
<feature type="transmembrane region" description="Helical" evidence="14">
    <location>
        <begin position="415"/>
        <end position="435"/>
    </location>
</feature>
<proteinExistence type="inferred from homology"/>
<feature type="transmembrane region" description="Helical" evidence="14">
    <location>
        <begin position="318"/>
        <end position="344"/>
    </location>
</feature>
<feature type="transmembrane region" description="Helical" evidence="14">
    <location>
        <begin position="364"/>
        <end position="383"/>
    </location>
</feature>
<dbReference type="PANTHER" id="PTHR13285">
    <property type="entry name" value="ACYLTRANSFERASE"/>
    <property type="match status" value="1"/>
</dbReference>
<dbReference type="PIRSF" id="PIRSF500217">
    <property type="entry name" value="AlgI"/>
    <property type="match status" value="1"/>
</dbReference>
<evidence type="ECO:0000256" key="2">
    <source>
        <dbReference type="ARBA" id="ARBA00005182"/>
    </source>
</evidence>
<feature type="transmembrane region" description="Helical" evidence="14">
    <location>
        <begin position="66"/>
        <end position="83"/>
    </location>
</feature>
<feature type="transmembrane region" description="Helical" evidence="14">
    <location>
        <begin position="447"/>
        <end position="471"/>
    </location>
</feature>